<feature type="transmembrane region" description="Helical" evidence="1">
    <location>
        <begin position="36"/>
        <end position="57"/>
    </location>
</feature>
<accession>A0A0F4JPA3</accession>
<dbReference type="EMBL" id="JZWV01000185">
    <property type="protein sequence ID" value="KJY36005.1"/>
    <property type="molecule type" value="Genomic_DNA"/>
</dbReference>
<keyword evidence="1" id="KW-1133">Transmembrane helix</keyword>
<keyword evidence="3" id="KW-1185">Reference proteome</keyword>
<evidence type="ECO:0000313" key="2">
    <source>
        <dbReference type="EMBL" id="KJY36005.1"/>
    </source>
</evidence>
<feature type="transmembrane region" description="Helical" evidence="1">
    <location>
        <begin position="63"/>
        <end position="83"/>
    </location>
</feature>
<reference evidence="2 3" key="1">
    <citation type="submission" date="2015-02" db="EMBL/GenBank/DDBJ databases">
        <authorList>
            <person name="Ju K.-S."/>
            <person name="Doroghazi J.R."/>
            <person name="Metcalf W."/>
        </authorList>
    </citation>
    <scope>NUCLEOTIDE SEQUENCE [LARGE SCALE GENOMIC DNA]</scope>
    <source>
        <strain evidence="2 3">NRRL ISP-5550</strain>
    </source>
</reference>
<evidence type="ECO:0000313" key="3">
    <source>
        <dbReference type="Proteomes" id="UP000033551"/>
    </source>
</evidence>
<sequence length="186" mass="20078">MGRRFTPDAPGSQDADAAHSGSCAHDLHWAGEMRSALGVASLLCTALFAVDAASGRLGPARGALWAGLAFLLFAIMLPQRVSVRPGRLSARRMLTTDTVRTDSLVSVHWTDGVAQRLVLRDAQGNRAEIDPTVLTRNPAMWHLLDTDGRAAIQRGTLREGATALRELARHIDRETAHTVFKVSGLH</sequence>
<protein>
    <submittedName>
        <fullName evidence="2">Uncharacterized protein</fullName>
    </submittedName>
</protein>
<dbReference type="PATRIC" id="fig|68223.7.peg.5014"/>
<dbReference type="RefSeq" id="WP_045946847.1">
    <property type="nucleotide sequence ID" value="NZ_JZWV01000185.1"/>
</dbReference>
<name>A0A0F4JPA3_9ACTN</name>
<organism evidence="2 3">
    <name type="scientific">Streptomyces katrae</name>
    <dbReference type="NCBI Taxonomy" id="68223"/>
    <lineage>
        <taxon>Bacteria</taxon>
        <taxon>Bacillati</taxon>
        <taxon>Actinomycetota</taxon>
        <taxon>Actinomycetes</taxon>
        <taxon>Kitasatosporales</taxon>
        <taxon>Streptomycetaceae</taxon>
        <taxon>Streptomyces</taxon>
    </lineage>
</organism>
<dbReference type="AlphaFoldDB" id="A0A0F4JPA3"/>
<dbReference type="OrthoDB" id="4333532at2"/>
<keyword evidence="1" id="KW-0812">Transmembrane</keyword>
<evidence type="ECO:0000256" key="1">
    <source>
        <dbReference type="SAM" id="Phobius"/>
    </source>
</evidence>
<dbReference type="Proteomes" id="UP000033551">
    <property type="component" value="Unassembled WGS sequence"/>
</dbReference>
<proteinExistence type="predicted"/>
<keyword evidence="1" id="KW-0472">Membrane</keyword>
<gene>
    <name evidence="2" type="ORF">VR44_08840</name>
</gene>
<comment type="caution">
    <text evidence="2">The sequence shown here is derived from an EMBL/GenBank/DDBJ whole genome shotgun (WGS) entry which is preliminary data.</text>
</comment>